<evidence type="ECO:0000313" key="3">
    <source>
        <dbReference type="Proteomes" id="UP000501926"/>
    </source>
</evidence>
<protein>
    <submittedName>
        <fullName evidence="1">Uncharacterized protein</fullName>
    </submittedName>
</protein>
<dbReference type="AlphaFoldDB" id="Q1PWM4"/>
<reference evidence="1" key="1">
    <citation type="journal article" date="2006" name="Nature">
        <title>Deciphering the evolution and metabolism of an anammox bacterium from a community genome.</title>
        <authorList>
            <person name="Strous M."/>
            <person name="Pelletier E."/>
            <person name="Mangenot S."/>
            <person name="Rattei T."/>
            <person name="Lehner A."/>
            <person name="Taylor M.W."/>
            <person name="Horn M."/>
            <person name="Daims H."/>
            <person name="Bartol-Mavel D."/>
            <person name="Wincker P."/>
            <person name="Barbe V."/>
            <person name="Fonknechten N."/>
            <person name="Vallenet D."/>
            <person name="Segurens B."/>
            <person name="Schenowitz-Truong C."/>
            <person name="Medigue C."/>
            <person name="Collingro A."/>
            <person name="Snel B."/>
            <person name="Dutilh B.E."/>
            <person name="OpDenCamp H.J.M."/>
            <person name="vanDerDrift C."/>
            <person name="Cirpus I."/>
            <person name="vanDePas-Schoonen K.T."/>
            <person name="Harhangi H.R."/>
            <person name="vanNiftrik L."/>
            <person name="Schmid M."/>
            <person name="Keltjens J."/>
            <person name="vanDeVossenberg J."/>
            <person name="Kartal B."/>
            <person name="Meier H."/>
            <person name="Frishman D."/>
            <person name="Huynen M.A."/>
            <person name="Mewes H."/>
            <person name="Weissenbach J."/>
            <person name="Jetten M.S.M."/>
            <person name="Wagner M."/>
            <person name="LePaslier D."/>
        </authorList>
    </citation>
    <scope>NUCLEOTIDE SEQUENCE</scope>
</reference>
<accession>Q1PWM4</accession>
<dbReference type="EMBL" id="CT573073">
    <property type="protein sequence ID" value="CAJ71629.1"/>
    <property type="molecule type" value="Genomic_DNA"/>
</dbReference>
<proteinExistence type="predicted"/>
<dbReference type="Proteomes" id="UP000501926">
    <property type="component" value="Chromosome"/>
</dbReference>
<reference evidence="1" key="2">
    <citation type="submission" date="2006-01" db="EMBL/GenBank/DDBJ databases">
        <authorList>
            <person name="Genoscope"/>
        </authorList>
    </citation>
    <scope>NUCLEOTIDE SEQUENCE</scope>
</reference>
<gene>
    <name evidence="2" type="ORF">KsCSTR_45070</name>
    <name evidence="1" type="ORF">kustc0884</name>
</gene>
<evidence type="ECO:0000313" key="1">
    <source>
        <dbReference type="EMBL" id="CAJ71629.1"/>
    </source>
</evidence>
<reference evidence="2 3" key="3">
    <citation type="submission" date="2020-02" db="EMBL/GenBank/DDBJ databases">
        <title>Newly sequenced genome of strain CSTR1 showed variability in Candidatus Kuenenia stuttgartiensis genomes.</title>
        <authorList>
            <person name="Ding C."/>
            <person name="Adrian L."/>
        </authorList>
    </citation>
    <scope>NUCLEOTIDE SEQUENCE [LARGE SCALE GENOMIC DNA]</scope>
    <source>
        <strain evidence="2 3">CSTR1</strain>
    </source>
</reference>
<organism evidence="1">
    <name type="scientific">Kuenenia stuttgartiensis</name>
    <dbReference type="NCBI Taxonomy" id="174633"/>
    <lineage>
        <taxon>Bacteria</taxon>
        <taxon>Pseudomonadati</taxon>
        <taxon>Planctomycetota</taxon>
        <taxon>Candidatus Brocadiia</taxon>
        <taxon>Candidatus Brocadiales</taxon>
        <taxon>Candidatus Brocadiaceae</taxon>
        <taxon>Candidatus Kuenenia</taxon>
    </lineage>
</organism>
<name>Q1PWM4_KUEST</name>
<evidence type="ECO:0000313" key="2">
    <source>
        <dbReference type="EMBL" id="QII13886.1"/>
    </source>
</evidence>
<dbReference type="EMBL" id="CP049055">
    <property type="protein sequence ID" value="QII13886.1"/>
    <property type="molecule type" value="Genomic_DNA"/>
</dbReference>
<sequence length="114" mass="12865">MVDLAYLPGIAMTSVNVCSANKGNWESPLLGEPPAIPFPERTKGWVKTKAVGFLFLKSNRTSIYNGTKPLPKASGFSPGSQAGIWERRFYFFKRLNRYDCLPITSNNCNYQIRR</sequence>